<evidence type="ECO:0000259" key="2">
    <source>
        <dbReference type="PROSITE" id="PS50110"/>
    </source>
</evidence>
<dbReference type="RefSeq" id="WP_218446165.1">
    <property type="nucleotide sequence ID" value="NZ_JAGSPA010000003.1"/>
</dbReference>
<feature type="modified residue" description="4-aspartylphosphate" evidence="1">
    <location>
        <position position="58"/>
    </location>
</feature>
<protein>
    <submittedName>
        <fullName evidence="3">Response regulator</fullName>
    </submittedName>
</protein>
<dbReference type="SMART" id="SM00448">
    <property type="entry name" value="REC"/>
    <property type="match status" value="1"/>
</dbReference>
<dbReference type="InterPro" id="IPR001789">
    <property type="entry name" value="Sig_transdc_resp-reg_receiver"/>
</dbReference>
<accession>A0ABS6SG33</accession>
<comment type="caution">
    <text evidence="3">The sequence shown here is derived from an EMBL/GenBank/DDBJ whole genome shotgun (WGS) entry which is preliminary data.</text>
</comment>
<sequence length="121" mass="13081">MMKLNGLKVFIAEDEAAIAMQLMDLVEDAQGDILGPFTTVSKCMTGLNGDRPDVAVLDVRLADGQVFPVADRLVEMNVPIVFHSGHANPGEIHDKYPLAGFLKKPLSYKTLTQTIEAAING</sequence>
<proteinExistence type="predicted"/>
<evidence type="ECO:0000313" key="4">
    <source>
        <dbReference type="Proteomes" id="UP000722336"/>
    </source>
</evidence>
<dbReference type="PROSITE" id="PS50110">
    <property type="entry name" value="RESPONSE_REGULATORY"/>
    <property type="match status" value="1"/>
</dbReference>
<reference evidence="3 4" key="1">
    <citation type="submission" date="2021-04" db="EMBL/GenBank/DDBJ databases">
        <authorList>
            <person name="Pira H."/>
            <person name="Risdian C."/>
            <person name="Wink J."/>
        </authorList>
    </citation>
    <scope>NUCLEOTIDE SEQUENCE [LARGE SCALE GENOMIC DNA]</scope>
    <source>
        <strain evidence="3 4">WHA3</strain>
    </source>
</reference>
<name>A0ABS6SG33_9SPHN</name>
<dbReference type="EMBL" id="JAGSPA010000003">
    <property type="protein sequence ID" value="MBV7257350.1"/>
    <property type="molecule type" value="Genomic_DNA"/>
</dbReference>
<gene>
    <name evidence="3" type="ORF">KCG44_11195</name>
</gene>
<evidence type="ECO:0000313" key="3">
    <source>
        <dbReference type="EMBL" id="MBV7257350.1"/>
    </source>
</evidence>
<keyword evidence="4" id="KW-1185">Reference proteome</keyword>
<feature type="domain" description="Response regulatory" evidence="2">
    <location>
        <begin position="8"/>
        <end position="119"/>
    </location>
</feature>
<dbReference type="Pfam" id="PF00072">
    <property type="entry name" value="Response_reg"/>
    <property type="match status" value="1"/>
</dbReference>
<keyword evidence="1" id="KW-0597">Phosphoprotein</keyword>
<organism evidence="3 4">
    <name type="scientific">Pacificimonas pallii</name>
    <dbReference type="NCBI Taxonomy" id="2827236"/>
    <lineage>
        <taxon>Bacteria</taxon>
        <taxon>Pseudomonadati</taxon>
        <taxon>Pseudomonadota</taxon>
        <taxon>Alphaproteobacteria</taxon>
        <taxon>Sphingomonadales</taxon>
        <taxon>Sphingosinicellaceae</taxon>
        <taxon>Pacificimonas</taxon>
    </lineage>
</organism>
<evidence type="ECO:0000256" key="1">
    <source>
        <dbReference type="PROSITE-ProRule" id="PRU00169"/>
    </source>
</evidence>
<dbReference type="Proteomes" id="UP000722336">
    <property type="component" value="Unassembled WGS sequence"/>
</dbReference>